<evidence type="ECO:0000313" key="2">
    <source>
        <dbReference type="Proteomes" id="UP000660110"/>
    </source>
</evidence>
<protein>
    <submittedName>
        <fullName evidence="1">Uncharacterized protein</fullName>
    </submittedName>
</protein>
<dbReference type="RefSeq" id="WP_188378141.1">
    <property type="nucleotide sequence ID" value="NZ_BMEL01000003.1"/>
</dbReference>
<reference evidence="1" key="2">
    <citation type="submission" date="2020-09" db="EMBL/GenBank/DDBJ databases">
        <authorList>
            <person name="Sun Q."/>
            <person name="Zhou Y."/>
        </authorList>
    </citation>
    <scope>NUCLEOTIDE SEQUENCE</scope>
    <source>
        <strain evidence="1">CGMCC 1.12153</strain>
    </source>
</reference>
<dbReference type="Proteomes" id="UP000660110">
    <property type="component" value="Unassembled WGS sequence"/>
</dbReference>
<comment type="caution">
    <text evidence="1">The sequence shown here is derived from an EMBL/GenBank/DDBJ whole genome shotgun (WGS) entry which is preliminary data.</text>
</comment>
<dbReference type="EMBL" id="BMEL01000003">
    <property type="protein sequence ID" value="GGF27485.1"/>
    <property type="molecule type" value="Genomic_DNA"/>
</dbReference>
<keyword evidence="2" id="KW-1185">Reference proteome</keyword>
<organism evidence="1 2">
    <name type="scientific">Halobacillus andaensis</name>
    <dbReference type="NCBI Taxonomy" id="1176239"/>
    <lineage>
        <taxon>Bacteria</taxon>
        <taxon>Bacillati</taxon>
        <taxon>Bacillota</taxon>
        <taxon>Bacilli</taxon>
        <taxon>Bacillales</taxon>
        <taxon>Bacillaceae</taxon>
        <taxon>Halobacillus</taxon>
    </lineage>
</organism>
<dbReference type="AlphaFoldDB" id="A0A917B6H2"/>
<accession>A0A917B6H2</accession>
<evidence type="ECO:0000313" key="1">
    <source>
        <dbReference type="EMBL" id="GGF27485.1"/>
    </source>
</evidence>
<sequence length="123" mass="14606">MIKQNSAHSVEFQLIDRKKNEVARWSDEKYQCLIYHDSSGSSQLKFEVYYKRTNQLTKVVLGEVKYTRCNNYAIKRLEELLEYMKIGQIKAQNYLTEDDTIKVKGLLFLDQLKLNKKEFSDVK</sequence>
<reference evidence="1" key="1">
    <citation type="journal article" date="2014" name="Int. J. Syst. Evol. Microbiol.">
        <title>Complete genome sequence of Corynebacterium casei LMG S-19264T (=DSM 44701T), isolated from a smear-ripened cheese.</title>
        <authorList>
            <consortium name="US DOE Joint Genome Institute (JGI-PGF)"/>
            <person name="Walter F."/>
            <person name="Albersmeier A."/>
            <person name="Kalinowski J."/>
            <person name="Ruckert C."/>
        </authorList>
    </citation>
    <scope>NUCLEOTIDE SEQUENCE</scope>
    <source>
        <strain evidence="1">CGMCC 1.12153</strain>
    </source>
</reference>
<name>A0A917B6H2_HALAA</name>
<proteinExistence type="predicted"/>
<gene>
    <name evidence="1" type="ORF">GCM10010954_28200</name>
</gene>